<gene>
    <name evidence="1" type="ORF">F7725_024415</name>
</gene>
<organism evidence="1 2">
    <name type="scientific">Dissostichus mawsoni</name>
    <name type="common">Antarctic cod</name>
    <dbReference type="NCBI Taxonomy" id="36200"/>
    <lineage>
        <taxon>Eukaryota</taxon>
        <taxon>Metazoa</taxon>
        <taxon>Chordata</taxon>
        <taxon>Craniata</taxon>
        <taxon>Vertebrata</taxon>
        <taxon>Euteleostomi</taxon>
        <taxon>Actinopterygii</taxon>
        <taxon>Neopterygii</taxon>
        <taxon>Teleostei</taxon>
        <taxon>Neoteleostei</taxon>
        <taxon>Acanthomorphata</taxon>
        <taxon>Eupercaria</taxon>
        <taxon>Perciformes</taxon>
        <taxon>Notothenioidei</taxon>
        <taxon>Nototheniidae</taxon>
        <taxon>Dissostichus</taxon>
    </lineage>
</organism>
<protein>
    <submittedName>
        <fullName evidence="1">Uncharacterized protein</fullName>
    </submittedName>
</protein>
<dbReference type="EMBL" id="JAAKFY010000019">
    <property type="protein sequence ID" value="KAF3842464.1"/>
    <property type="molecule type" value="Genomic_DNA"/>
</dbReference>
<dbReference type="AlphaFoldDB" id="A0A7J5XZ99"/>
<comment type="caution">
    <text evidence="1">The sequence shown here is derived from an EMBL/GenBank/DDBJ whole genome shotgun (WGS) entry which is preliminary data.</text>
</comment>
<proteinExistence type="predicted"/>
<keyword evidence="2" id="KW-1185">Reference proteome</keyword>
<dbReference type="Proteomes" id="UP000518266">
    <property type="component" value="Unassembled WGS sequence"/>
</dbReference>
<reference evidence="1 2" key="1">
    <citation type="submission" date="2020-03" db="EMBL/GenBank/DDBJ databases">
        <title>Dissostichus mawsoni Genome sequencing and assembly.</title>
        <authorList>
            <person name="Park H."/>
        </authorList>
    </citation>
    <scope>NUCLEOTIDE SEQUENCE [LARGE SCALE GENOMIC DNA]</scope>
    <source>
        <strain evidence="1">DM0001</strain>
        <tissue evidence="1">Muscle</tissue>
    </source>
</reference>
<accession>A0A7J5XZ99</accession>
<name>A0A7J5XZ99_DISMA</name>
<evidence type="ECO:0000313" key="2">
    <source>
        <dbReference type="Proteomes" id="UP000518266"/>
    </source>
</evidence>
<evidence type="ECO:0000313" key="1">
    <source>
        <dbReference type="EMBL" id="KAF3842464.1"/>
    </source>
</evidence>
<dbReference type="OrthoDB" id="4953at2759"/>
<sequence length="68" mass="7698">MLKCINRTAQFKRYIHSAGSSFSIKLNFRLVSSLPLRMTDPAVNRVVSEIIRLRKTNGFTGAWSLPMA</sequence>